<dbReference type="EMBL" id="CADIJO010000002">
    <property type="protein sequence ID" value="CAB3665184.1"/>
    <property type="molecule type" value="Genomic_DNA"/>
</dbReference>
<dbReference type="SMART" id="SM00345">
    <property type="entry name" value="HTH_GNTR"/>
    <property type="match status" value="1"/>
</dbReference>
<keyword evidence="3" id="KW-0805">Transcription regulation</keyword>
<evidence type="ECO:0000256" key="2">
    <source>
        <dbReference type="ARBA" id="ARBA00022898"/>
    </source>
</evidence>
<keyword evidence="2" id="KW-0663">Pyridoxal phosphate</keyword>
<dbReference type="PRINTS" id="PR00035">
    <property type="entry name" value="HTHGNTR"/>
</dbReference>
<name>A0A6S6ZFC8_9BURK</name>
<dbReference type="Pfam" id="PF00392">
    <property type="entry name" value="GntR"/>
    <property type="match status" value="1"/>
</dbReference>
<dbReference type="InterPro" id="IPR015421">
    <property type="entry name" value="PyrdxlP-dep_Trfase_major"/>
</dbReference>
<dbReference type="InterPro" id="IPR036390">
    <property type="entry name" value="WH_DNA-bd_sf"/>
</dbReference>
<evidence type="ECO:0000259" key="7">
    <source>
        <dbReference type="PROSITE" id="PS50949"/>
    </source>
</evidence>
<comment type="similarity">
    <text evidence="1">In the C-terminal section; belongs to the class-I pyridoxal-phosphate-dependent aminotransferase family.</text>
</comment>
<dbReference type="Gene3D" id="3.40.640.10">
    <property type="entry name" value="Type I PLP-dependent aspartate aminotransferase-like (Major domain)"/>
    <property type="match status" value="1"/>
</dbReference>
<dbReference type="SUPFAM" id="SSF53383">
    <property type="entry name" value="PLP-dependent transferases"/>
    <property type="match status" value="1"/>
</dbReference>
<dbReference type="GO" id="GO:0003700">
    <property type="term" value="F:DNA-binding transcription factor activity"/>
    <property type="evidence" value="ECO:0007669"/>
    <property type="project" value="InterPro"/>
</dbReference>
<dbReference type="InterPro" id="IPR051446">
    <property type="entry name" value="HTH_trans_reg/aminotransferase"/>
</dbReference>
<dbReference type="PANTHER" id="PTHR46577">
    <property type="entry name" value="HTH-TYPE TRANSCRIPTIONAL REGULATORY PROTEIN GABR"/>
    <property type="match status" value="1"/>
</dbReference>
<evidence type="ECO:0000256" key="3">
    <source>
        <dbReference type="ARBA" id="ARBA00023015"/>
    </source>
</evidence>
<dbReference type="GO" id="GO:0030170">
    <property type="term" value="F:pyridoxal phosphate binding"/>
    <property type="evidence" value="ECO:0007669"/>
    <property type="project" value="InterPro"/>
</dbReference>
<dbReference type="CDD" id="cd00609">
    <property type="entry name" value="AAT_like"/>
    <property type="match status" value="1"/>
</dbReference>
<dbReference type="InterPro" id="IPR015424">
    <property type="entry name" value="PyrdxlP-dep_Trfase"/>
</dbReference>
<protein>
    <submittedName>
        <fullName evidence="8">HTH-type transcriptional regulatory protein GabR</fullName>
    </submittedName>
</protein>
<evidence type="ECO:0000313" key="9">
    <source>
        <dbReference type="Proteomes" id="UP000494111"/>
    </source>
</evidence>
<keyword evidence="5" id="KW-0804">Transcription</keyword>
<dbReference type="PROSITE" id="PS50949">
    <property type="entry name" value="HTH_GNTR"/>
    <property type="match status" value="1"/>
</dbReference>
<dbReference type="RefSeq" id="WP_175191266.1">
    <property type="nucleotide sequence ID" value="NZ_CADIJO010000002.1"/>
</dbReference>
<sequence>MTSQAVTWLVLDRPQGDLEGQLCRAIRERVRAGRLGAGEPLPSTRALALSLGIARSTVVQAYERLRAEGYIETVRGSGTRVSTARPRPLAGVARGRAPASAGKAPAESLPAAATPAPRALPFQPGVPDLKSFPAAAWARCVGGRIKSLRIHDLGYGPVAGLPALRAAILAHASTARGVVAQADQVAVFPSAAAAIDTLARVTLAPRADTAWIEDPGWPRARALLLRAGAQLVPVPCDDDGIDLSRAAGAGPRLIYVTPSHQCPTGVTMSLPRRLALLDAAQRHGAFIIEDDYDSEFRYDARPIAALQGIDTGQRVAYVGTFSKTLAPGLRVAYAILPPELVAACHADMALRQGDVPIHIQAGLADFLNDGHFRSHIRRMRGLYAERMHNLVRALTQHCGDWLEVADGGGGLKLAVRLRDHGVDDRRVVQALAERGYGARTFSEFCLAAPVPGLVFGIAQGTPARCEALAQALAAILRGAAQ</sequence>
<proteinExistence type="inferred from homology"/>
<dbReference type="Proteomes" id="UP000494111">
    <property type="component" value="Unassembled WGS sequence"/>
</dbReference>
<dbReference type="InterPro" id="IPR004839">
    <property type="entry name" value="Aminotransferase_I/II_large"/>
</dbReference>
<gene>
    <name evidence="8" type="primary">gabR_1</name>
    <name evidence="8" type="ORF">LMG3458_00802</name>
</gene>
<dbReference type="Gene3D" id="1.10.10.10">
    <property type="entry name" value="Winged helix-like DNA-binding domain superfamily/Winged helix DNA-binding domain"/>
    <property type="match status" value="1"/>
</dbReference>
<dbReference type="InterPro" id="IPR036388">
    <property type="entry name" value="WH-like_DNA-bd_sf"/>
</dbReference>
<organism evidence="8 9">
    <name type="scientific">Achromobacter deleyi</name>
    <dbReference type="NCBI Taxonomy" id="1353891"/>
    <lineage>
        <taxon>Bacteria</taxon>
        <taxon>Pseudomonadati</taxon>
        <taxon>Pseudomonadota</taxon>
        <taxon>Betaproteobacteria</taxon>
        <taxon>Burkholderiales</taxon>
        <taxon>Alcaligenaceae</taxon>
        <taxon>Achromobacter</taxon>
    </lineage>
</organism>
<dbReference type="SUPFAM" id="SSF46785">
    <property type="entry name" value="Winged helix' DNA-binding domain"/>
    <property type="match status" value="1"/>
</dbReference>
<evidence type="ECO:0000256" key="5">
    <source>
        <dbReference type="ARBA" id="ARBA00023163"/>
    </source>
</evidence>
<keyword evidence="4" id="KW-0238">DNA-binding</keyword>
<dbReference type="Pfam" id="PF00155">
    <property type="entry name" value="Aminotran_1_2"/>
    <property type="match status" value="1"/>
</dbReference>
<dbReference type="CDD" id="cd07377">
    <property type="entry name" value="WHTH_GntR"/>
    <property type="match status" value="1"/>
</dbReference>
<dbReference type="GO" id="GO:0003677">
    <property type="term" value="F:DNA binding"/>
    <property type="evidence" value="ECO:0007669"/>
    <property type="project" value="UniProtKB-KW"/>
</dbReference>
<evidence type="ECO:0000256" key="1">
    <source>
        <dbReference type="ARBA" id="ARBA00005384"/>
    </source>
</evidence>
<feature type="region of interest" description="Disordered" evidence="6">
    <location>
        <begin position="81"/>
        <end position="110"/>
    </location>
</feature>
<feature type="domain" description="HTH gntR-type" evidence="7">
    <location>
        <begin position="16"/>
        <end position="84"/>
    </location>
</feature>
<evidence type="ECO:0000313" key="8">
    <source>
        <dbReference type="EMBL" id="CAB3665184.1"/>
    </source>
</evidence>
<evidence type="ECO:0000256" key="6">
    <source>
        <dbReference type="SAM" id="MobiDB-lite"/>
    </source>
</evidence>
<dbReference type="InterPro" id="IPR000524">
    <property type="entry name" value="Tscrpt_reg_HTH_GntR"/>
</dbReference>
<dbReference type="AlphaFoldDB" id="A0A6S6ZFC8"/>
<evidence type="ECO:0000256" key="4">
    <source>
        <dbReference type="ARBA" id="ARBA00023125"/>
    </source>
</evidence>
<accession>A0A6S6ZFC8</accession>
<dbReference type="PANTHER" id="PTHR46577:SF1">
    <property type="entry name" value="HTH-TYPE TRANSCRIPTIONAL REGULATORY PROTEIN GABR"/>
    <property type="match status" value="1"/>
</dbReference>
<reference evidence="8 9" key="1">
    <citation type="submission" date="2020-04" db="EMBL/GenBank/DDBJ databases">
        <authorList>
            <person name="De Canck E."/>
        </authorList>
    </citation>
    <scope>NUCLEOTIDE SEQUENCE [LARGE SCALE GENOMIC DNA]</scope>
    <source>
        <strain evidence="8 9">LMG 3458</strain>
    </source>
</reference>